<dbReference type="EMBL" id="CAMXCT020002602">
    <property type="protein sequence ID" value="CAL1152614.1"/>
    <property type="molecule type" value="Genomic_DNA"/>
</dbReference>
<organism evidence="2">
    <name type="scientific">Cladocopium goreaui</name>
    <dbReference type="NCBI Taxonomy" id="2562237"/>
    <lineage>
        <taxon>Eukaryota</taxon>
        <taxon>Sar</taxon>
        <taxon>Alveolata</taxon>
        <taxon>Dinophyceae</taxon>
        <taxon>Suessiales</taxon>
        <taxon>Symbiodiniaceae</taxon>
        <taxon>Cladocopium</taxon>
    </lineage>
</organism>
<keyword evidence="4" id="KW-1185">Reference proteome</keyword>
<evidence type="ECO:0000313" key="2">
    <source>
        <dbReference type="EMBL" id="CAI3999239.1"/>
    </source>
</evidence>
<sequence>LESDLPEQAGALEALVVEALQLLESGSSTARGILEGITALGLACVASADEVGLSLAVAETLADALCATAQLFAAEDEESSPKDRTIDRLKFKHRHATARFLEPLASAMDGLVLDISQSLARAEAQMHQAGDPEALEMLGLHQTPNETTDSRRLYKALTSVCMWLLAVAVRGMGYNHFSADVLWDFAGEDAYSAVVFAKGALCFEQADSSYVDDLPELRDAILGALLGLCSHHVAFRDCIDPEANIDIEIRNEQLALHQALVAAAAARQQLMPCLLAFPWRTGLMGDKRLPELVRFLRETLDSGSFPRWSPFLQSLGEEVDEWRREVRLFATELWSLMDLAPPKRSVLRDLAVLARVAAPTEVVCSALLQHGLAAASGDAVAVASLVALADAAGLQPGGDVLSAVLAHLEDSQRQRVAEMLRSTAPKAEAWAQLLEEAPQATPAEPLRQDLRALLADAPAPFCCQLDGRLLLDPIWDIWAPDLAARGSRVHGYGPWTLRALCACQSARRARVLPFHWNALDIIGVPARCRASQRHPKLAALPKKVLLRTAVLEHVAHVALHTLRCTRCRADVSHLHFADVCGRWNTEELAEDACRRNGVLFVRGMERTALQKYVIVLAFLELGFDVFWFDFDSVWLKNPLPALQQAMAAEAAAASAAQRPEAMVFSAIDFDSKNCAMNAFFLLRQSQGPAKAWLLSLLDWIYKRPFVHDQLAFTLFLGVVPLVDEEPVPAPPQWAPLDRNLFSNALRFQGLGFSSEVDDLVLFHFFDGWNSNSPEGVEQWATPIYRGMNLFDHLYASNDAARQAIAKSKLPEPKMLRDCAVRDDFGNGITVFSQLIEVPTF</sequence>
<dbReference type="InterPro" id="IPR005069">
    <property type="entry name" value="Nucl-diP-sugar_transferase"/>
</dbReference>
<feature type="non-terminal residue" evidence="2">
    <location>
        <position position="1"/>
    </location>
</feature>
<dbReference type="Pfam" id="PF03407">
    <property type="entry name" value="Nucleotid_trans"/>
    <property type="match status" value="1"/>
</dbReference>
<dbReference type="EMBL" id="CAMXCT010002602">
    <property type="protein sequence ID" value="CAI3999239.1"/>
    <property type="molecule type" value="Genomic_DNA"/>
</dbReference>
<accession>A0A9P1CVU9</accession>
<evidence type="ECO:0000313" key="4">
    <source>
        <dbReference type="Proteomes" id="UP001152797"/>
    </source>
</evidence>
<dbReference type="Proteomes" id="UP001152797">
    <property type="component" value="Unassembled WGS sequence"/>
</dbReference>
<dbReference type="AlphaFoldDB" id="A0A9P1CVU9"/>
<gene>
    <name evidence="2" type="ORF">C1SCF055_LOCUS25462</name>
</gene>
<comment type="caution">
    <text evidence="2">The sequence shown here is derived from an EMBL/GenBank/DDBJ whole genome shotgun (WGS) entry which is preliminary data.</text>
</comment>
<proteinExistence type="predicted"/>
<dbReference type="EMBL" id="CAMXCT030002602">
    <property type="protein sequence ID" value="CAL4786551.1"/>
    <property type="molecule type" value="Genomic_DNA"/>
</dbReference>
<feature type="domain" description="Nucleotide-diphospho-sugar transferase" evidence="1">
    <location>
        <begin position="607"/>
        <end position="716"/>
    </location>
</feature>
<dbReference type="OrthoDB" id="441419at2759"/>
<reference evidence="3 4" key="2">
    <citation type="submission" date="2024-05" db="EMBL/GenBank/DDBJ databases">
        <authorList>
            <person name="Chen Y."/>
            <person name="Shah S."/>
            <person name="Dougan E. K."/>
            <person name="Thang M."/>
            <person name="Chan C."/>
        </authorList>
    </citation>
    <scope>NUCLEOTIDE SEQUENCE [LARGE SCALE GENOMIC DNA]</scope>
</reference>
<dbReference type="GO" id="GO:0016740">
    <property type="term" value="F:transferase activity"/>
    <property type="evidence" value="ECO:0007669"/>
    <property type="project" value="UniProtKB-KW"/>
</dbReference>
<evidence type="ECO:0000259" key="1">
    <source>
        <dbReference type="Pfam" id="PF03407"/>
    </source>
</evidence>
<reference evidence="2" key="1">
    <citation type="submission" date="2022-10" db="EMBL/GenBank/DDBJ databases">
        <authorList>
            <person name="Chen Y."/>
            <person name="Dougan E. K."/>
            <person name="Chan C."/>
            <person name="Rhodes N."/>
            <person name="Thang M."/>
        </authorList>
    </citation>
    <scope>NUCLEOTIDE SEQUENCE</scope>
</reference>
<keyword evidence="3" id="KW-0808">Transferase</keyword>
<evidence type="ECO:0000313" key="3">
    <source>
        <dbReference type="EMBL" id="CAL4786551.1"/>
    </source>
</evidence>
<name>A0A9P1CVU9_9DINO</name>
<protein>
    <submittedName>
        <fullName evidence="3">Nucleotide-diphospho-sugar transferase domain-containing protein</fullName>
    </submittedName>
</protein>